<sequence>MPAPDAKFSDGCVDVVIFKDGSKLGLLSFMTQLGYGNHVKSPHVLYFKVKAFVLEPGAHTNDPSKGAIIDCDGEVLARGNGTYKCDLKSLMSYDKLVVTVDQALATLFSTLA</sequence>
<dbReference type="Gene3D" id="2.60.200.40">
    <property type="match status" value="1"/>
</dbReference>
<dbReference type="GO" id="GO:0016020">
    <property type="term" value="C:membrane"/>
    <property type="evidence" value="ECO:0007669"/>
    <property type="project" value="TreeGrafter"/>
</dbReference>
<dbReference type="GO" id="GO:0001727">
    <property type="term" value="F:lipid kinase activity"/>
    <property type="evidence" value="ECO:0007669"/>
    <property type="project" value="TreeGrafter"/>
</dbReference>
<organism evidence="2 3">
    <name type="scientific">Saponaria officinalis</name>
    <name type="common">Common soapwort</name>
    <name type="synonym">Lychnis saponaria</name>
    <dbReference type="NCBI Taxonomy" id="3572"/>
    <lineage>
        <taxon>Eukaryota</taxon>
        <taxon>Viridiplantae</taxon>
        <taxon>Streptophyta</taxon>
        <taxon>Embryophyta</taxon>
        <taxon>Tracheophyta</taxon>
        <taxon>Spermatophyta</taxon>
        <taxon>Magnoliopsida</taxon>
        <taxon>eudicotyledons</taxon>
        <taxon>Gunneridae</taxon>
        <taxon>Pentapetalae</taxon>
        <taxon>Caryophyllales</taxon>
        <taxon>Caryophyllaceae</taxon>
        <taxon>Caryophylleae</taxon>
        <taxon>Saponaria</taxon>
    </lineage>
</organism>
<feature type="domain" description="YegS/DAGK C-terminal" evidence="1">
    <location>
        <begin position="3"/>
        <end position="83"/>
    </location>
</feature>
<dbReference type="Pfam" id="PF19279">
    <property type="entry name" value="YegS_C"/>
    <property type="match status" value="1"/>
</dbReference>
<evidence type="ECO:0000313" key="3">
    <source>
        <dbReference type="Proteomes" id="UP001443914"/>
    </source>
</evidence>
<reference evidence="2" key="1">
    <citation type="submission" date="2024-03" db="EMBL/GenBank/DDBJ databases">
        <title>WGS assembly of Saponaria officinalis var. Norfolk2.</title>
        <authorList>
            <person name="Jenkins J."/>
            <person name="Shu S."/>
            <person name="Grimwood J."/>
            <person name="Barry K."/>
            <person name="Goodstein D."/>
            <person name="Schmutz J."/>
            <person name="Leebens-Mack J."/>
            <person name="Osbourn A."/>
        </authorList>
    </citation>
    <scope>NUCLEOTIDE SEQUENCE [LARGE SCALE GENOMIC DNA]</scope>
    <source>
        <strain evidence="2">JIC</strain>
    </source>
</reference>
<evidence type="ECO:0000313" key="2">
    <source>
        <dbReference type="EMBL" id="KAK9681807.1"/>
    </source>
</evidence>
<protein>
    <recommendedName>
        <fullName evidence="1">YegS/DAGK C-terminal domain-containing protein</fullName>
    </recommendedName>
</protein>
<dbReference type="InterPro" id="IPR016064">
    <property type="entry name" value="NAD/diacylglycerol_kinase_sf"/>
</dbReference>
<keyword evidence="3" id="KW-1185">Reference proteome</keyword>
<dbReference type="EMBL" id="JBDFQZ010000010">
    <property type="protein sequence ID" value="KAK9681807.1"/>
    <property type="molecule type" value="Genomic_DNA"/>
</dbReference>
<comment type="caution">
    <text evidence="2">The sequence shown here is derived from an EMBL/GenBank/DDBJ whole genome shotgun (WGS) entry which is preliminary data.</text>
</comment>
<dbReference type="SUPFAM" id="SSF111331">
    <property type="entry name" value="NAD kinase/diacylglycerol kinase-like"/>
    <property type="match status" value="1"/>
</dbReference>
<gene>
    <name evidence="2" type="ORF">RND81_10G029200</name>
</gene>
<proteinExistence type="predicted"/>
<accession>A0AAW1HZN7</accession>
<dbReference type="Proteomes" id="UP001443914">
    <property type="component" value="Unassembled WGS sequence"/>
</dbReference>
<dbReference type="GO" id="GO:0046512">
    <property type="term" value="P:sphingosine biosynthetic process"/>
    <property type="evidence" value="ECO:0007669"/>
    <property type="project" value="TreeGrafter"/>
</dbReference>
<name>A0AAW1HZN7_SAPOF</name>
<dbReference type="InterPro" id="IPR045540">
    <property type="entry name" value="YegS/DAGK_C"/>
</dbReference>
<dbReference type="GO" id="GO:0005737">
    <property type="term" value="C:cytoplasm"/>
    <property type="evidence" value="ECO:0007669"/>
    <property type="project" value="TreeGrafter"/>
</dbReference>
<evidence type="ECO:0000259" key="1">
    <source>
        <dbReference type="Pfam" id="PF19279"/>
    </source>
</evidence>
<dbReference type="InterPro" id="IPR050187">
    <property type="entry name" value="Lipid_Phosphate_FormReg"/>
</dbReference>
<dbReference type="GO" id="GO:0016773">
    <property type="term" value="F:phosphotransferase activity, alcohol group as acceptor"/>
    <property type="evidence" value="ECO:0007669"/>
    <property type="project" value="UniProtKB-ARBA"/>
</dbReference>
<dbReference type="AlphaFoldDB" id="A0AAW1HZN7"/>
<dbReference type="PANTHER" id="PTHR12358">
    <property type="entry name" value="SPHINGOSINE KINASE"/>
    <property type="match status" value="1"/>
</dbReference>
<dbReference type="PANTHER" id="PTHR12358:SF31">
    <property type="entry name" value="ACYLGLYCEROL KINASE, MITOCHONDRIAL"/>
    <property type="match status" value="1"/>
</dbReference>